<name>A0A086ZWA7_9BIFI</name>
<dbReference type="EMBL" id="JGYS01000025">
    <property type="protein sequence ID" value="KFI50807.1"/>
    <property type="molecule type" value="Genomic_DNA"/>
</dbReference>
<gene>
    <name evidence="1" type="ORF">BCAL_2182</name>
</gene>
<dbReference type="Proteomes" id="UP000029072">
    <property type="component" value="Unassembled WGS sequence"/>
</dbReference>
<reference evidence="1 2" key="1">
    <citation type="submission" date="2014-03" db="EMBL/GenBank/DDBJ databases">
        <title>Genomics of Bifidobacteria.</title>
        <authorList>
            <person name="Ventura M."/>
            <person name="Milani C."/>
            <person name="Lugli G.A."/>
        </authorList>
    </citation>
    <scope>NUCLEOTIDE SEQUENCE [LARGE SCALE GENOMIC DNA]</scope>
    <source>
        <strain evidence="1 2">DSM 23973</strain>
    </source>
</reference>
<dbReference type="STRING" id="1437609.BCAL_2182"/>
<evidence type="ECO:0000313" key="1">
    <source>
        <dbReference type="EMBL" id="KFI50807.1"/>
    </source>
</evidence>
<keyword evidence="1" id="KW-0238">DNA-binding</keyword>
<protein>
    <submittedName>
        <fullName evidence="1">Transposase DNA-binding domain protein</fullName>
    </submittedName>
</protein>
<accession>A0A086ZWA7</accession>
<dbReference type="GO" id="GO:0003677">
    <property type="term" value="F:DNA binding"/>
    <property type="evidence" value="ECO:0007669"/>
    <property type="project" value="UniProtKB-KW"/>
</dbReference>
<proteinExistence type="predicted"/>
<organism evidence="1 2">
    <name type="scientific">Bifidobacterium callitrichos DSM 23973</name>
    <dbReference type="NCBI Taxonomy" id="1437609"/>
    <lineage>
        <taxon>Bacteria</taxon>
        <taxon>Bacillati</taxon>
        <taxon>Actinomycetota</taxon>
        <taxon>Actinomycetes</taxon>
        <taxon>Bifidobacteriales</taxon>
        <taxon>Bifidobacteriaceae</taxon>
        <taxon>Bifidobacterium</taxon>
    </lineage>
</organism>
<evidence type="ECO:0000313" key="2">
    <source>
        <dbReference type="Proteomes" id="UP000029072"/>
    </source>
</evidence>
<comment type="caution">
    <text evidence="1">The sequence shown here is derived from an EMBL/GenBank/DDBJ whole genome shotgun (WGS) entry which is preliminary data.</text>
</comment>
<dbReference type="RefSeq" id="WP_043164046.1">
    <property type="nucleotide sequence ID" value="NZ_JDUV01000002.1"/>
</dbReference>
<dbReference type="AlphaFoldDB" id="A0A086ZWA7"/>
<sequence length="61" mass="6849">MSGRGEIACGAPGLEPVLVRDSGTGVELDPEEYEALFWSHLDHARRCQNMMIRMNDDITTR</sequence>